<accession>A0ABV0IEQ8</accession>
<dbReference type="EMBL" id="JBDXMX010000001">
    <property type="protein sequence ID" value="MEO9246473.1"/>
    <property type="molecule type" value="Genomic_DNA"/>
</dbReference>
<keyword evidence="2" id="KW-1185">Reference proteome</keyword>
<evidence type="ECO:0008006" key="3">
    <source>
        <dbReference type="Google" id="ProtNLM"/>
    </source>
</evidence>
<organism evidence="1 2">
    <name type="scientific">Citricoccus nitrophenolicus</name>
    <dbReference type="NCBI Taxonomy" id="863575"/>
    <lineage>
        <taxon>Bacteria</taxon>
        <taxon>Bacillati</taxon>
        <taxon>Actinomycetota</taxon>
        <taxon>Actinomycetes</taxon>
        <taxon>Micrococcales</taxon>
        <taxon>Micrococcaceae</taxon>
        <taxon>Citricoccus</taxon>
    </lineage>
</organism>
<dbReference type="Proteomes" id="UP001484097">
    <property type="component" value="Unassembled WGS sequence"/>
</dbReference>
<sequence length="735" mass="80385">MARTIPGYPDPNVLLTDPVAALEWDGPDADVVAMRVVSEIGSGLPAQVVGGSDMVAADGSVTVKLSKDAVSTGLHLPWEDDKPRVRLGSDVQASMGYAHTGAPALGRVLTGVVNSEPSTDVTQREVSFDLVDRLNAFNRPISLPPLNFKHPPHVYGGPFMFIGLHPTYVTNTIARHCGFYSTPPMDMTTVFSAPTVGSLWPEVGTIIEADRSWGAFVSPSWGSGPWGLGLRDGVAQYTPTPTTGTHTHLNGSPAYLTYLSAPHSTSQEYSRLDGMWEGYRLRLSHDTGRAYLRIINPATGETLSGISLDLPAGSDDGFQLSARLWANGDATLRVNDAATTGTLTVPAIMRTNSMIGALIEASATTGVMAGAQIGFHATRDPHDWERTAIIETNPTDVWSGMPALVKRNCLDLLKEQAGAELAGMWLDDLGRFRYRSLERMLSEPVSETLTLDHMLALKHTRTRQSSRRSVRLVYSRPYANRSRHYGALAKQLNGGTLGPGEELDEIIHPESGVDWINVSPMYKLPMGAVNEPPTGDMVTRWMAGRGSFTAGVTVVDNERASPANPSWYDAGVNYMDDQSYRVVVRRVEPWADDAELLLSSPDWSTWPLDARAVDTPVVRAMLVQTWQEFSVMQTASGNPFQSEWVHDAGFWVQSDAVAQRITDHMARATSGDTYVLQDIPVIPDDRRQLADVIHVQVGSKKLRCLRVKKDDEYQAAPTRRTQTLTLQVIDIEEAN</sequence>
<dbReference type="RefSeq" id="WP_347918534.1">
    <property type="nucleotide sequence ID" value="NZ_JBDXMX010000001.1"/>
</dbReference>
<evidence type="ECO:0000313" key="2">
    <source>
        <dbReference type="Proteomes" id="UP001484097"/>
    </source>
</evidence>
<name>A0ABV0IEQ8_9MICC</name>
<proteinExistence type="predicted"/>
<gene>
    <name evidence="1" type="ORF">ABDK96_02115</name>
</gene>
<comment type="caution">
    <text evidence="1">The sequence shown here is derived from an EMBL/GenBank/DDBJ whole genome shotgun (WGS) entry which is preliminary data.</text>
</comment>
<evidence type="ECO:0000313" key="1">
    <source>
        <dbReference type="EMBL" id="MEO9246473.1"/>
    </source>
</evidence>
<reference evidence="1 2" key="1">
    <citation type="submission" date="2024-05" db="EMBL/GenBank/DDBJ databases">
        <authorList>
            <person name="Yi C."/>
        </authorList>
    </citation>
    <scope>NUCLEOTIDE SEQUENCE [LARGE SCALE GENOMIC DNA]</scope>
    <source>
        <strain evidence="1 2">XS13</strain>
    </source>
</reference>
<protein>
    <recommendedName>
        <fullName evidence="3">Phage tail protein</fullName>
    </recommendedName>
</protein>